<sequence length="603" mass="68785">MRTGFYTMKFDSCELVCLRGTHRPIPLPHRETVIIGRTKQTLISDPRCSREQLEICADWESGEVLIKQIGSNNSAVDDKELNKGEITRLPNNATLYILSGEYPHIVKVKHHYTNKVTAGCSGKRHSSDTDNEKFSVPAKKSKLQKEIHSSKDKESIPAKVKSTKSKDLKNKHRSDKVKGEIQVNEVSSVQNKSKKTKHESESLPTNSESSDQTKTAPPCPSSRWNQFSHLMVYTKKGTYSRKKIAGFDLDGTIICTQSGKVFPQHSGDWKIIFPQVISRLKELFQNGYKVVLFTNQHGVKTGNVKMEEMKNKIENIVNKLGIPIQVFVATGTGVFRKPVNGMWMYLQDKENDNITIDHMKSFYVGDAAGRPDHWKPGKKKDFSCSDRLFAININVKFYTPEEYFLSAEVAPFNMPDFDPRRILASTPLTNPPKSLTTKKQELIIMVGYPAAGKSTLVKAYLEPANYVQINRDILGNWKKCVALCRQNLENGKSVVIDNTNPDRESRKRYIDIAKQLCIPCRCFHFDVSLNHARHNEKYRVMISKSKPIPDMVMHSYRKHLEVPTISEGFAEILSINFVPKFSSPMHEKLYNSFLLDRYFEEKN</sequence>
<dbReference type="AlphaFoldDB" id="A0A7E6EQH5"/>
<dbReference type="PANTHER" id="PTHR12083">
    <property type="entry name" value="BIFUNCTIONAL POLYNUCLEOTIDE PHOSPHATASE/KINASE"/>
    <property type="match status" value="1"/>
</dbReference>
<dbReference type="InterPro" id="IPR041388">
    <property type="entry name" value="FHA_2"/>
</dbReference>
<protein>
    <submittedName>
        <fullName evidence="7">Uncharacterized protein F21D5.5 isoform X1</fullName>
    </submittedName>
</protein>
<dbReference type="Gene3D" id="2.60.200.20">
    <property type="match status" value="1"/>
</dbReference>
<keyword evidence="5" id="KW-0539">Nucleus</keyword>
<dbReference type="InterPro" id="IPR027417">
    <property type="entry name" value="P-loop_NTPase"/>
</dbReference>
<evidence type="ECO:0000256" key="5">
    <source>
        <dbReference type="ARBA" id="ARBA00023242"/>
    </source>
</evidence>
<dbReference type="InterPro" id="IPR008984">
    <property type="entry name" value="SMAD_FHA_dom_sf"/>
</dbReference>
<keyword evidence="6" id="KW-1185">Reference proteome</keyword>
<dbReference type="InterPro" id="IPR006551">
    <property type="entry name" value="Polynucleotide_phosphatase"/>
</dbReference>
<keyword evidence="2" id="KW-0227">DNA damage</keyword>
<evidence type="ECO:0000313" key="6">
    <source>
        <dbReference type="Proteomes" id="UP000515154"/>
    </source>
</evidence>
<dbReference type="GO" id="GO:0046403">
    <property type="term" value="F:polynucleotide 3'-phosphatase activity"/>
    <property type="evidence" value="ECO:0007669"/>
    <property type="project" value="TreeGrafter"/>
</dbReference>
<dbReference type="GO" id="GO:0046404">
    <property type="term" value="F:ATP-dependent polydeoxyribonucleotide 5'-hydroxyl-kinase activity"/>
    <property type="evidence" value="ECO:0007669"/>
    <property type="project" value="TreeGrafter"/>
</dbReference>
<organism evidence="6 7">
    <name type="scientific">Octopus sinensis</name>
    <name type="common">East Asian common octopus</name>
    <dbReference type="NCBI Taxonomy" id="2607531"/>
    <lineage>
        <taxon>Eukaryota</taxon>
        <taxon>Metazoa</taxon>
        <taxon>Spiralia</taxon>
        <taxon>Lophotrochozoa</taxon>
        <taxon>Mollusca</taxon>
        <taxon>Cephalopoda</taxon>
        <taxon>Coleoidea</taxon>
        <taxon>Octopodiformes</taxon>
        <taxon>Octopoda</taxon>
        <taxon>Incirrata</taxon>
        <taxon>Octopodidae</taxon>
        <taxon>Octopus</taxon>
    </lineage>
</organism>
<dbReference type="InterPro" id="IPR036412">
    <property type="entry name" value="HAD-like_sf"/>
</dbReference>
<dbReference type="NCBIfam" id="TIGR01662">
    <property type="entry name" value="HAD-SF-IIIA"/>
    <property type="match status" value="1"/>
</dbReference>
<dbReference type="CDD" id="cd01625">
    <property type="entry name" value="HAD_PNP"/>
    <property type="match status" value="1"/>
</dbReference>
<dbReference type="RefSeq" id="XP_036357594.1">
    <property type="nucleotide sequence ID" value="XM_036501701.1"/>
</dbReference>
<dbReference type="Gene3D" id="3.40.50.1000">
    <property type="entry name" value="HAD superfamily/HAD-like"/>
    <property type="match status" value="1"/>
</dbReference>
<keyword evidence="4" id="KW-0234">DNA repair</keyword>
<dbReference type="NCBIfam" id="TIGR01664">
    <property type="entry name" value="DNA-3'-Pase"/>
    <property type="match status" value="1"/>
</dbReference>
<dbReference type="SUPFAM" id="SSF56784">
    <property type="entry name" value="HAD-like"/>
    <property type="match status" value="1"/>
</dbReference>
<name>A0A7E6EQH5_9MOLL</name>
<proteinExistence type="predicted"/>
<dbReference type="InterPro" id="IPR023214">
    <property type="entry name" value="HAD_sf"/>
</dbReference>
<dbReference type="Pfam" id="PF13671">
    <property type="entry name" value="AAA_33"/>
    <property type="match status" value="1"/>
</dbReference>
<dbReference type="GO" id="GO:0005634">
    <property type="term" value="C:nucleus"/>
    <property type="evidence" value="ECO:0007669"/>
    <property type="project" value="UniProtKB-SubCell"/>
</dbReference>
<evidence type="ECO:0000313" key="7">
    <source>
        <dbReference type="RefSeq" id="XP_036357594.1"/>
    </source>
</evidence>
<dbReference type="InterPro" id="IPR006549">
    <property type="entry name" value="HAD-SF_hydro_IIIA"/>
</dbReference>
<dbReference type="FunFam" id="3.40.50.1000:FF:000078">
    <property type="entry name" value="Bifunctional polynucleotide phosphatase/kinase"/>
    <property type="match status" value="1"/>
</dbReference>
<reference evidence="7" key="1">
    <citation type="submission" date="2025-08" db="UniProtKB">
        <authorList>
            <consortium name="RefSeq"/>
        </authorList>
    </citation>
    <scope>IDENTIFICATION</scope>
</reference>
<gene>
    <name evidence="7" type="primary">LOC115213950</name>
</gene>
<evidence type="ECO:0000256" key="1">
    <source>
        <dbReference type="ARBA" id="ARBA00004123"/>
    </source>
</evidence>
<dbReference type="Proteomes" id="UP000515154">
    <property type="component" value="Linkage group LG1"/>
</dbReference>
<dbReference type="InterPro" id="IPR013954">
    <property type="entry name" value="PNK3P"/>
</dbReference>
<keyword evidence="3" id="KW-0378">Hydrolase</keyword>
<dbReference type="Gene3D" id="3.40.50.300">
    <property type="entry name" value="P-loop containing nucleotide triphosphate hydrolases"/>
    <property type="match status" value="1"/>
</dbReference>
<dbReference type="FunFam" id="3.40.50.300:FF:000737">
    <property type="entry name" value="Bifunctional polynucleotide phosphatase/kinase"/>
    <property type="match status" value="1"/>
</dbReference>
<dbReference type="Pfam" id="PF17913">
    <property type="entry name" value="FHA_2"/>
    <property type="match status" value="1"/>
</dbReference>
<dbReference type="SUPFAM" id="SSF52540">
    <property type="entry name" value="P-loop containing nucleoside triphosphate hydrolases"/>
    <property type="match status" value="1"/>
</dbReference>
<dbReference type="PANTHER" id="PTHR12083:SF9">
    <property type="entry name" value="BIFUNCTIONAL POLYNUCLEOTIDE PHOSPHATASE_KINASE"/>
    <property type="match status" value="1"/>
</dbReference>
<comment type="subcellular location">
    <subcellularLocation>
        <location evidence="1">Nucleus</location>
    </subcellularLocation>
</comment>
<dbReference type="SUPFAM" id="SSF49879">
    <property type="entry name" value="SMAD/FHA domain"/>
    <property type="match status" value="1"/>
</dbReference>
<dbReference type="Pfam" id="PF08645">
    <property type="entry name" value="PNK3P"/>
    <property type="match status" value="1"/>
</dbReference>
<dbReference type="GO" id="GO:0003690">
    <property type="term" value="F:double-stranded DNA binding"/>
    <property type="evidence" value="ECO:0007669"/>
    <property type="project" value="TreeGrafter"/>
</dbReference>
<evidence type="ECO:0000256" key="3">
    <source>
        <dbReference type="ARBA" id="ARBA00022801"/>
    </source>
</evidence>
<evidence type="ECO:0000256" key="2">
    <source>
        <dbReference type="ARBA" id="ARBA00022763"/>
    </source>
</evidence>
<dbReference type="GO" id="GO:0006281">
    <property type="term" value="P:DNA repair"/>
    <property type="evidence" value="ECO:0007669"/>
    <property type="project" value="UniProtKB-KW"/>
</dbReference>
<accession>A0A7E6EQH5</accession>
<evidence type="ECO:0000256" key="4">
    <source>
        <dbReference type="ARBA" id="ARBA00023204"/>
    </source>
</evidence>